<dbReference type="InterPro" id="IPR032710">
    <property type="entry name" value="NTF2-like_dom_sf"/>
</dbReference>
<evidence type="ECO:0000313" key="2">
    <source>
        <dbReference type="EMBL" id="RUM96152.1"/>
    </source>
</evidence>
<dbReference type="EMBL" id="RKST01000022">
    <property type="protein sequence ID" value="RUM96152.1"/>
    <property type="molecule type" value="Genomic_DNA"/>
</dbReference>
<dbReference type="RefSeq" id="WP_128628195.1">
    <property type="nucleotide sequence ID" value="NZ_RKST01000022.1"/>
</dbReference>
<keyword evidence="3" id="KW-1185">Reference proteome</keyword>
<dbReference type="Gene3D" id="3.10.450.50">
    <property type="match status" value="1"/>
</dbReference>
<name>A0A432V267_9HYPH</name>
<dbReference type="Proteomes" id="UP000281647">
    <property type="component" value="Unassembled WGS sequence"/>
</dbReference>
<dbReference type="SUPFAM" id="SSF54427">
    <property type="entry name" value="NTF2-like"/>
    <property type="match status" value="1"/>
</dbReference>
<proteinExistence type="predicted"/>
<accession>A0A432V267</accession>
<dbReference type="InterPro" id="IPR027843">
    <property type="entry name" value="DUF4440"/>
</dbReference>
<feature type="domain" description="DUF4440" evidence="1">
    <location>
        <begin position="31"/>
        <end position="140"/>
    </location>
</feature>
<comment type="caution">
    <text evidence="2">The sequence shown here is derived from an EMBL/GenBank/DDBJ whole genome shotgun (WGS) entry which is preliminary data.</text>
</comment>
<dbReference type="Pfam" id="PF14534">
    <property type="entry name" value="DUF4440"/>
    <property type="match status" value="1"/>
</dbReference>
<dbReference type="NCBIfam" id="TIGR02246">
    <property type="entry name" value="SgcJ/EcaC family oxidoreductase"/>
    <property type="match status" value="1"/>
</dbReference>
<evidence type="ECO:0000313" key="3">
    <source>
        <dbReference type="Proteomes" id="UP000281647"/>
    </source>
</evidence>
<reference evidence="2 3" key="1">
    <citation type="submission" date="2018-11" db="EMBL/GenBank/DDBJ databases">
        <title>Pseudaminobacter arsenicus sp. nov., an arsenic-resistant bacterium isolated from arsenic-rich aquifers.</title>
        <authorList>
            <person name="Mu Y."/>
        </authorList>
    </citation>
    <scope>NUCLEOTIDE SEQUENCE [LARGE SCALE GENOMIC DNA]</scope>
    <source>
        <strain evidence="2 3">CB3</strain>
    </source>
</reference>
<dbReference type="OrthoDB" id="9814425at2"/>
<dbReference type="AlphaFoldDB" id="A0A432V267"/>
<protein>
    <submittedName>
        <fullName evidence="2">SgcJ/EcaC family oxidoreductase</fullName>
    </submittedName>
</protein>
<sequence>MREIPVVLIALFLTSTGGAYSFAQTAQSGVEAANKEVMDSFKNKDAAGVAAHYTENGAMLPPNQERIEGRENIQKLWQNWLDGGVTDLTLKAIEVEESGDMAVEEGAYSIKAPGADGKTMEEIGKYIVVWKKAADGKWQLHRDIWNANQAAAPQ</sequence>
<evidence type="ECO:0000259" key="1">
    <source>
        <dbReference type="Pfam" id="PF14534"/>
    </source>
</evidence>
<dbReference type="InterPro" id="IPR011944">
    <property type="entry name" value="Steroid_delta5-4_isomerase"/>
</dbReference>
<organism evidence="2 3">
    <name type="scientific">Borborobacter arsenicus</name>
    <dbReference type="NCBI Taxonomy" id="1851146"/>
    <lineage>
        <taxon>Bacteria</taxon>
        <taxon>Pseudomonadati</taxon>
        <taxon>Pseudomonadota</taxon>
        <taxon>Alphaproteobacteria</taxon>
        <taxon>Hyphomicrobiales</taxon>
        <taxon>Phyllobacteriaceae</taxon>
        <taxon>Borborobacter</taxon>
    </lineage>
</organism>
<gene>
    <name evidence="2" type="ORF">EET67_19350</name>
</gene>